<dbReference type="InterPro" id="IPR013595">
    <property type="entry name" value="Pept_S33_TAP-like_C"/>
</dbReference>
<feature type="signal peptide" evidence="6">
    <location>
        <begin position="1"/>
        <end position="31"/>
    </location>
</feature>
<dbReference type="GO" id="GO:0016787">
    <property type="term" value="F:hydrolase activity"/>
    <property type="evidence" value="ECO:0007669"/>
    <property type="project" value="UniProtKB-KW"/>
</dbReference>
<feature type="compositionally biased region" description="Polar residues" evidence="4">
    <location>
        <begin position="766"/>
        <end position="778"/>
    </location>
</feature>
<evidence type="ECO:0000259" key="8">
    <source>
        <dbReference type="Pfam" id="PF08386"/>
    </source>
</evidence>
<dbReference type="EMBL" id="RQZF01000001">
    <property type="protein sequence ID" value="RRC96318.1"/>
    <property type="molecule type" value="Genomic_DNA"/>
</dbReference>
<dbReference type="Pfam" id="PF08386">
    <property type="entry name" value="Abhydrolase_4"/>
    <property type="match status" value="1"/>
</dbReference>
<evidence type="ECO:0000256" key="3">
    <source>
        <dbReference type="ARBA" id="ARBA00022801"/>
    </source>
</evidence>
<evidence type="ECO:0000256" key="6">
    <source>
        <dbReference type="SAM" id="SignalP"/>
    </source>
</evidence>
<keyword evidence="2 6" id="KW-0732">Signal</keyword>
<comment type="similarity">
    <text evidence="1">Belongs to the peptidase S33 family.</text>
</comment>
<comment type="caution">
    <text evidence="9">The sequence shown here is derived from an EMBL/GenBank/DDBJ whole genome shotgun (WGS) entry which is preliminary data.</text>
</comment>
<evidence type="ECO:0000313" key="9">
    <source>
        <dbReference type="EMBL" id="RRC96318.1"/>
    </source>
</evidence>
<dbReference type="InterPro" id="IPR051601">
    <property type="entry name" value="Serine_prot/Carboxylest_S33"/>
</dbReference>
<evidence type="ECO:0000256" key="2">
    <source>
        <dbReference type="ARBA" id="ARBA00022729"/>
    </source>
</evidence>
<dbReference type="InterPro" id="IPR000073">
    <property type="entry name" value="AB_hydrolase_1"/>
</dbReference>
<dbReference type="PANTHER" id="PTHR43248:SF29">
    <property type="entry name" value="TRIPEPTIDYL AMINOPEPTIDASE"/>
    <property type="match status" value="1"/>
</dbReference>
<dbReference type="Pfam" id="PF00561">
    <property type="entry name" value="Abhydrolase_1"/>
    <property type="match status" value="1"/>
</dbReference>
<dbReference type="Gene3D" id="3.40.50.1820">
    <property type="entry name" value="alpha/beta hydrolase"/>
    <property type="match status" value="1"/>
</dbReference>
<feature type="domain" description="AB hydrolase-1" evidence="7">
    <location>
        <begin position="155"/>
        <end position="335"/>
    </location>
</feature>
<evidence type="ECO:0000256" key="1">
    <source>
        <dbReference type="ARBA" id="ARBA00010088"/>
    </source>
</evidence>
<dbReference type="SUPFAM" id="SSF53474">
    <property type="entry name" value="alpha/beta-Hydrolases"/>
    <property type="match status" value="2"/>
</dbReference>
<keyword evidence="3 9" id="KW-0378">Hydrolase</keyword>
<feature type="compositionally biased region" description="Basic and acidic residues" evidence="4">
    <location>
        <begin position="740"/>
        <end position="760"/>
    </location>
</feature>
<name>A0A3P1SGN5_9ACTO</name>
<evidence type="ECO:0000256" key="5">
    <source>
        <dbReference type="SAM" id="Phobius"/>
    </source>
</evidence>
<feature type="region of interest" description="Disordered" evidence="4">
    <location>
        <begin position="728"/>
        <end position="784"/>
    </location>
</feature>
<dbReference type="AlphaFoldDB" id="A0A3P1SGN5"/>
<sequence length="821" mass="86086">MRTPLHSLATLTAAAVTSAITMTVLAGGALAAPVPDPLDFAAITPEDSQYLMPAAADRFKNTDGSYTIGRPHAGGPGAGVTLPALHEFYSQKIEWGDCQPFAPDGKGYPSEGVECGYLIVPLNYDEPDGPTIAIGLLKVPAREPSQRIGTIFVDPGGPGASGMSSALGALNDTGPVRDRFDYVGFDPRGVSSSLPMVRCQSSHAFDIQRQGSDLLTAEQKNSVLEYNTQQCYTNSGKGFTGINGKKFIDNVGTGNVVRDLDIARAAVGDPKINYLGYSYGTSIGYQYAMAFPDNIRAMILDGVVNPFENNAEEAKKYEQYTANNSQGLSSELAQLQGFQSTFKQFLTTCATNNGFTVNGEKVPCAVGTSQDLSELMANYQAIAQKAWGATAYATTEATPRPVSFKDVTQASIQAMYDESIWPFLNMALTELKDNNTGDTAMLLADSYYERDEAGRYTFFNGAFQSIWCTDAGTPEGANELAAARKRLEDQYALAPFTDPGKNPDGTQRGLEPEADWCTYYSTQQTLPQGKTLTAMPNILVVSTTYDPATPYQDGVVAAHALGGTLLSVAANKHCSYTAGAGDCAAEIGDRYFVDLVVPTDQTGATNVSTKDIFSNVITGNECQIHSFRPTVEIAPTSGAAGSEVQIMVTGLVRNTDYVLTVPDGFLVKGSARSSAEGVATFSVAIPAGAAAGEVEVAVAPANPADNDPTVKGVGILTVTAAAVAPGNNSGILVPPATGDDPSKDGESGNEKAQDSKKENAEGASAPTVTTDAQPSSPQKKLAATGASTQDSLLLVLGVLPAGALMVLASAFIAQRGARVTR</sequence>
<dbReference type="PANTHER" id="PTHR43248">
    <property type="entry name" value="2-SUCCINYL-6-HYDROXY-2,4-CYCLOHEXADIENE-1-CARBOXYLATE SYNTHASE"/>
    <property type="match status" value="1"/>
</dbReference>
<reference evidence="9 10" key="1">
    <citation type="submission" date="2018-11" db="EMBL/GenBank/DDBJ databases">
        <title>Genomes From Bacteria Associated with the Canine Oral Cavity: a Test Case for Automated Genome-Based Taxonomic Assignment.</title>
        <authorList>
            <person name="Coil D.A."/>
            <person name="Jospin G."/>
            <person name="Darling A.E."/>
            <person name="Wallis C."/>
            <person name="Davis I.J."/>
            <person name="Harris S."/>
            <person name="Eisen J.A."/>
            <person name="Holcombe L.J."/>
            <person name="O'Flynn C."/>
        </authorList>
    </citation>
    <scope>NUCLEOTIDE SEQUENCE [LARGE SCALE GENOMIC DNA]</scope>
    <source>
        <strain evidence="9 10">OH770</strain>
    </source>
</reference>
<keyword evidence="5" id="KW-0472">Membrane</keyword>
<organism evidence="9 10">
    <name type="scientific">Schaalia canis</name>
    <dbReference type="NCBI Taxonomy" id="100469"/>
    <lineage>
        <taxon>Bacteria</taxon>
        <taxon>Bacillati</taxon>
        <taxon>Actinomycetota</taxon>
        <taxon>Actinomycetes</taxon>
        <taxon>Actinomycetales</taxon>
        <taxon>Actinomycetaceae</taxon>
        <taxon>Schaalia</taxon>
    </lineage>
</organism>
<feature type="chain" id="PRO_5018265593" evidence="6">
    <location>
        <begin position="32"/>
        <end position="821"/>
    </location>
</feature>
<feature type="transmembrane region" description="Helical" evidence="5">
    <location>
        <begin position="792"/>
        <end position="813"/>
    </location>
</feature>
<gene>
    <name evidence="9" type="ORF">EII11_01310</name>
</gene>
<feature type="domain" description="Peptidase S33 tripeptidyl aminopeptidase-like C-terminal" evidence="8">
    <location>
        <begin position="516"/>
        <end position="601"/>
    </location>
</feature>
<evidence type="ECO:0000313" key="10">
    <source>
        <dbReference type="Proteomes" id="UP000280444"/>
    </source>
</evidence>
<keyword evidence="5" id="KW-0812">Transmembrane</keyword>
<dbReference type="Proteomes" id="UP000280444">
    <property type="component" value="Unassembled WGS sequence"/>
</dbReference>
<keyword evidence="10" id="KW-1185">Reference proteome</keyword>
<evidence type="ECO:0000259" key="7">
    <source>
        <dbReference type="Pfam" id="PF00561"/>
    </source>
</evidence>
<evidence type="ECO:0000256" key="4">
    <source>
        <dbReference type="SAM" id="MobiDB-lite"/>
    </source>
</evidence>
<dbReference type="OrthoDB" id="3252468at2"/>
<dbReference type="RefSeq" id="WP_124867784.1">
    <property type="nucleotide sequence ID" value="NZ_RQZF01000001.1"/>
</dbReference>
<protein>
    <submittedName>
        <fullName evidence="9">Alpha/beta fold hydrolase</fullName>
    </submittedName>
</protein>
<accession>A0A3P1SGN5</accession>
<keyword evidence="5" id="KW-1133">Transmembrane helix</keyword>
<proteinExistence type="inferred from homology"/>
<dbReference type="InterPro" id="IPR029058">
    <property type="entry name" value="AB_hydrolase_fold"/>
</dbReference>